<dbReference type="OMA" id="NAHAFTM"/>
<dbReference type="Gene3D" id="2.60.40.640">
    <property type="match status" value="1"/>
</dbReference>
<dbReference type="KEGG" id="clec:106661101"/>
<keyword evidence="6" id="KW-1185">Reference proteome</keyword>
<dbReference type="GO" id="GO:0007165">
    <property type="term" value="P:signal transduction"/>
    <property type="evidence" value="ECO:0007669"/>
    <property type="project" value="InterPro"/>
</dbReference>
<organism evidence="5 6">
    <name type="scientific">Cimex lectularius</name>
    <name type="common">Bed bug</name>
    <name type="synonym">Acanthia lectularia</name>
    <dbReference type="NCBI Taxonomy" id="79782"/>
    <lineage>
        <taxon>Eukaryota</taxon>
        <taxon>Metazoa</taxon>
        <taxon>Ecdysozoa</taxon>
        <taxon>Arthropoda</taxon>
        <taxon>Hexapoda</taxon>
        <taxon>Insecta</taxon>
        <taxon>Pterygota</taxon>
        <taxon>Neoptera</taxon>
        <taxon>Paraneoptera</taxon>
        <taxon>Hemiptera</taxon>
        <taxon>Heteroptera</taxon>
        <taxon>Panheteroptera</taxon>
        <taxon>Cimicomorpha</taxon>
        <taxon>Cimicidae</taxon>
        <taxon>Cimex</taxon>
    </lineage>
</organism>
<evidence type="ECO:0000259" key="4">
    <source>
        <dbReference type="SMART" id="SM01017"/>
    </source>
</evidence>
<sequence>MGLKFCNEAIMCLAQLYPPHERAPNEPNTPLQDALIKRLGPNAHPFTMEVTHLAPPSVQLVPAKKYSGAPIGTSYDVRAYAAERADEKTHRRSTVRMGIRVVQLNGTVAKPGPEAVIPPHATVEKPFLLSDGKVELEASLDKGLYCHGDPIVVNMAVHNNSSKTVRRIKVFIVQHVDVCMFSNGKFKNVVAMINNKEQCPLGPGVSLKRSYTLNPAKGATKNWIALEDSYSKSNSSLASTVVCHSQEERNVFAIYVSYYVKVKVFLGPMGGELSLKLPFTLMHSPSEQDPTTTEVTVNTESAPAPNKEDKPETQELEESKPNLDDINT</sequence>
<dbReference type="PANTHER" id="PTHR11792:SF18">
    <property type="entry name" value="FI20035P1"/>
    <property type="match status" value="1"/>
</dbReference>
<dbReference type="GO" id="GO:0002031">
    <property type="term" value="P:G protein-coupled receptor internalization"/>
    <property type="evidence" value="ECO:0007669"/>
    <property type="project" value="TreeGrafter"/>
</dbReference>
<dbReference type="AlphaFoldDB" id="A0A8I6SQV9"/>
<feature type="region of interest" description="Disordered" evidence="3">
    <location>
        <begin position="285"/>
        <end position="328"/>
    </location>
</feature>
<dbReference type="Pfam" id="PF02752">
    <property type="entry name" value="Arrestin_C"/>
    <property type="match status" value="1"/>
</dbReference>
<evidence type="ECO:0000313" key="6">
    <source>
        <dbReference type="Proteomes" id="UP000494040"/>
    </source>
</evidence>
<dbReference type="GO" id="GO:0005737">
    <property type="term" value="C:cytoplasm"/>
    <property type="evidence" value="ECO:0007669"/>
    <property type="project" value="TreeGrafter"/>
</dbReference>
<reference evidence="5" key="1">
    <citation type="submission" date="2022-01" db="UniProtKB">
        <authorList>
            <consortium name="EnsemblMetazoa"/>
        </authorList>
    </citation>
    <scope>IDENTIFICATION</scope>
</reference>
<protein>
    <recommendedName>
        <fullName evidence="4">Arrestin C-terminal-like domain-containing protein</fullName>
    </recommendedName>
</protein>
<evidence type="ECO:0000256" key="2">
    <source>
        <dbReference type="ARBA" id="ARBA00022606"/>
    </source>
</evidence>
<dbReference type="Proteomes" id="UP000494040">
    <property type="component" value="Unassembled WGS sequence"/>
</dbReference>
<dbReference type="SMART" id="SM01017">
    <property type="entry name" value="Arrestin_C"/>
    <property type="match status" value="1"/>
</dbReference>
<dbReference type="GeneID" id="106661101"/>
<name>A0A8I6SQV9_CIMLE</name>
<dbReference type="InterPro" id="IPR014752">
    <property type="entry name" value="Arrestin-like_C"/>
</dbReference>
<dbReference type="InterPro" id="IPR011022">
    <property type="entry name" value="Arrestin_C-like"/>
</dbReference>
<dbReference type="PANTHER" id="PTHR11792">
    <property type="entry name" value="ARRESTIN"/>
    <property type="match status" value="1"/>
</dbReference>
<dbReference type="InterPro" id="IPR000698">
    <property type="entry name" value="Arrestin"/>
</dbReference>
<proteinExistence type="inferred from homology"/>
<dbReference type="SUPFAM" id="SSF81296">
    <property type="entry name" value="E set domains"/>
    <property type="match status" value="2"/>
</dbReference>
<dbReference type="Pfam" id="PF00339">
    <property type="entry name" value="Arrestin_N"/>
    <property type="match status" value="1"/>
</dbReference>
<comment type="similarity">
    <text evidence="1">Belongs to the arrestin family.</text>
</comment>
<evidence type="ECO:0000256" key="1">
    <source>
        <dbReference type="ARBA" id="ARBA00005298"/>
    </source>
</evidence>
<dbReference type="RefSeq" id="XP_024085603.1">
    <property type="nucleotide sequence ID" value="XM_024229835.1"/>
</dbReference>
<dbReference type="InterPro" id="IPR014753">
    <property type="entry name" value="Arrestin_N"/>
</dbReference>
<dbReference type="EnsemblMetazoa" id="XM_024229835.1">
    <property type="protein sequence ID" value="XP_024085603.1"/>
    <property type="gene ID" value="LOC106661101"/>
</dbReference>
<feature type="domain" description="Arrestin C-terminal-like" evidence="4">
    <location>
        <begin position="130"/>
        <end position="286"/>
    </location>
</feature>
<dbReference type="InterPro" id="IPR011021">
    <property type="entry name" value="Arrestin-like_N"/>
</dbReference>
<evidence type="ECO:0000256" key="3">
    <source>
        <dbReference type="SAM" id="MobiDB-lite"/>
    </source>
</evidence>
<dbReference type="InterPro" id="IPR014756">
    <property type="entry name" value="Ig_E-set"/>
</dbReference>
<feature type="compositionally biased region" description="Polar residues" evidence="3">
    <location>
        <begin position="285"/>
        <end position="301"/>
    </location>
</feature>
<feature type="compositionally biased region" description="Basic and acidic residues" evidence="3">
    <location>
        <begin position="306"/>
        <end position="328"/>
    </location>
</feature>
<dbReference type="GO" id="GO:0001664">
    <property type="term" value="F:G protein-coupled receptor binding"/>
    <property type="evidence" value="ECO:0007669"/>
    <property type="project" value="TreeGrafter"/>
</dbReference>
<evidence type="ECO:0000313" key="5">
    <source>
        <dbReference type="EnsemblMetazoa" id="XP_024085603.1"/>
    </source>
</evidence>
<keyword evidence="2" id="KW-0716">Sensory transduction</keyword>
<accession>A0A8I6SQV9</accession>
<dbReference type="Gene3D" id="2.60.40.840">
    <property type="match status" value="1"/>
</dbReference>
<dbReference type="OrthoDB" id="6500995at2759"/>